<dbReference type="InterPro" id="IPR046373">
    <property type="entry name" value="Acyl-CoA_Oxase/DH_mid-dom_sf"/>
</dbReference>
<evidence type="ECO:0000259" key="6">
    <source>
        <dbReference type="Pfam" id="PF00441"/>
    </source>
</evidence>
<accession>A0A2S5GSX4</accession>
<dbReference type="InterPro" id="IPR009075">
    <property type="entry name" value="AcylCo_DH/oxidase_C"/>
</dbReference>
<name>A0A2S5GSX4_9BURK</name>
<dbReference type="InterPro" id="IPR013786">
    <property type="entry name" value="AcylCoA_DH/ox_N"/>
</dbReference>
<dbReference type="Proteomes" id="UP000239990">
    <property type="component" value="Unassembled WGS sequence"/>
</dbReference>
<dbReference type="GO" id="GO:0050660">
    <property type="term" value="F:flavin adenine dinucleotide binding"/>
    <property type="evidence" value="ECO:0007669"/>
    <property type="project" value="InterPro"/>
</dbReference>
<dbReference type="PANTHER" id="PTHR43884">
    <property type="entry name" value="ACYL-COA DEHYDROGENASE"/>
    <property type="match status" value="1"/>
</dbReference>
<dbReference type="EMBL" id="PREU01000004">
    <property type="protein sequence ID" value="PPA76099.1"/>
    <property type="molecule type" value="Genomic_DNA"/>
</dbReference>
<comment type="similarity">
    <text evidence="2">Belongs to the acyl-CoA dehydrogenase family.</text>
</comment>
<dbReference type="Gene3D" id="2.40.110.10">
    <property type="entry name" value="Butyryl-CoA Dehydrogenase, subunit A, domain 2"/>
    <property type="match status" value="1"/>
</dbReference>
<dbReference type="PANTHER" id="PTHR43884:SF20">
    <property type="entry name" value="ACYL-COA DEHYDROGENASE FADE28"/>
    <property type="match status" value="1"/>
</dbReference>
<dbReference type="InterPro" id="IPR036250">
    <property type="entry name" value="AcylCo_DH-like_C"/>
</dbReference>
<evidence type="ECO:0000313" key="9">
    <source>
        <dbReference type="Proteomes" id="UP000239990"/>
    </source>
</evidence>
<dbReference type="Pfam" id="PF02771">
    <property type="entry name" value="Acyl-CoA_dh_N"/>
    <property type="match status" value="1"/>
</dbReference>
<dbReference type="GO" id="GO:0003995">
    <property type="term" value="F:acyl-CoA dehydrogenase activity"/>
    <property type="evidence" value="ECO:0007669"/>
    <property type="project" value="TreeGrafter"/>
</dbReference>
<dbReference type="AlphaFoldDB" id="A0A2S5GSX4"/>
<dbReference type="Gene3D" id="1.10.540.10">
    <property type="entry name" value="Acyl-CoA dehydrogenase/oxidase, N-terminal domain"/>
    <property type="match status" value="1"/>
</dbReference>
<feature type="domain" description="Acyl-CoA dehydrogenase/oxidase N-terminal" evidence="7">
    <location>
        <begin position="6"/>
        <end position="116"/>
    </location>
</feature>
<keyword evidence="4" id="KW-0274">FAD</keyword>
<sequence length="376" mass="40121">MDFIYTEEQRMLADSLRRLVDQAWTFPQRRARQATGTLDARAWAALAELGVLGLTISQDFGGFGEVPASLLPVHVELGRALVSEPVIPSAVMGAALLDACGDAARGRWLPGIASGETIVTVAYQEPGRRYDTQPRECRAAKTAQGWRLDGAKHLVWHGAAAKAWLVSALGAEGQTVLLAVPSDVAGVRVTDTPTLDGARCARLDFDAVGLPADALLAEGAQADDALAQALQWGTAALCAHAAGAIDRLLEITVDYLKTRKQFGQPLASFQALQHRLAEMLVAKELALSMAYVAVAALTEPDAVQRRCMIASAKLEAARAGRQVAQMAVQLHGGMGMTDELEVGDYFKRLTMVDPLLGDTAEQLAVLEEVAMLEEQA</sequence>
<evidence type="ECO:0000256" key="1">
    <source>
        <dbReference type="ARBA" id="ARBA00001974"/>
    </source>
</evidence>
<organism evidence="8 9">
    <name type="scientific">Achromobacter spanius</name>
    <dbReference type="NCBI Taxonomy" id="217203"/>
    <lineage>
        <taxon>Bacteria</taxon>
        <taxon>Pseudomonadati</taxon>
        <taxon>Pseudomonadota</taxon>
        <taxon>Betaproteobacteria</taxon>
        <taxon>Burkholderiales</taxon>
        <taxon>Alcaligenaceae</taxon>
        <taxon>Achromobacter</taxon>
    </lineage>
</organism>
<dbReference type="RefSeq" id="WP_104143469.1">
    <property type="nucleotide sequence ID" value="NZ_PREU01000004.1"/>
</dbReference>
<protein>
    <submittedName>
        <fullName evidence="8">Acyl-CoA dehydrogenase</fullName>
    </submittedName>
</protein>
<dbReference type="Gene3D" id="1.20.140.10">
    <property type="entry name" value="Butyryl-CoA Dehydrogenase, subunit A, domain 3"/>
    <property type="match status" value="1"/>
</dbReference>
<dbReference type="CDD" id="cd00567">
    <property type="entry name" value="ACAD"/>
    <property type="match status" value="1"/>
</dbReference>
<dbReference type="SUPFAM" id="SSF47203">
    <property type="entry name" value="Acyl-CoA dehydrogenase C-terminal domain-like"/>
    <property type="match status" value="1"/>
</dbReference>
<comment type="cofactor">
    <cofactor evidence="1">
        <name>FAD</name>
        <dbReference type="ChEBI" id="CHEBI:57692"/>
    </cofactor>
</comment>
<evidence type="ECO:0000256" key="5">
    <source>
        <dbReference type="ARBA" id="ARBA00023002"/>
    </source>
</evidence>
<proteinExistence type="inferred from homology"/>
<evidence type="ECO:0000256" key="4">
    <source>
        <dbReference type="ARBA" id="ARBA00022827"/>
    </source>
</evidence>
<comment type="caution">
    <text evidence="8">The sequence shown here is derived from an EMBL/GenBank/DDBJ whole genome shotgun (WGS) entry which is preliminary data.</text>
</comment>
<gene>
    <name evidence="8" type="ORF">C4E15_10465</name>
</gene>
<dbReference type="InterPro" id="IPR037069">
    <property type="entry name" value="AcylCoA_DH/ox_N_sf"/>
</dbReference>
<keyword evidence="5" id="KW-0560">Oxidoreductase</keyword>
<dbReference type="SUPFAM" id="SSF56645">
    <property type="entry name" value="Acyl-CoA dehydrogenase NM domain-like"/>
    <property type="match status" value="1"/>
</dbReference>
<reference evidence="8 9" key="1">
    <citation type="submission" date="2018-02" db="EMBL/GenBank/DDBJ databases">
        <title>Draft Genome of Achromobacter spanius stain 6.</title>
        <authorList>
            <person name="Gunasekera T.S."/>
            <person name="Radwan O."/>
            <person name="Ruiz O.N."/>
        </authorList>
    </citation>
    <scope>NUCLEOTIDE SEQUENCE [LARGE SCALE GENOMIC DNA]</scope>
    <source>
        <strain evidence="8 9">6</strain>
    </source>
</reference>
<evidence type="ECO:0000313" key="8">
    <source>
        <dbReference type="EMBL" id="PPA76099.1"/>
    </source>
</evidence>
<dbReference type="OrthoDB" id="9770681at2"/>
<dbReference type="Pfam" id="PF00441">
    <property type="entry name" value="Acyl-CoA_dh_1"/>
    <property type="match status" value="1"/>
</dbReference>
<keyword evidence="3" id="KW-0285">Flavoprotein</keyword>
<dbReference type="InterPro" id="IPR009100">
    <property type="entry name" value="AcylCoA_DH/oxidase_NM_dom_sf"/>
</dbReference>
<feature type="domain" description="Acyl-CoA dehydrogenase/oxidase C-terminal" evidence="6">
    <location>
        <begin position="227"/>
        <end position="366"/>
    </location>
</feature>
<evidence type="ECO:0000259" key="7">
    <source>
        <dbReference type="Pfam" id="PF02771"/>
    </source>
</evidence>
<evidence type="ECO:0000256" key="3">
    <source>
        <dbReference type="ARBA" id="ARBA00022630"/>
    </source>
</evidence>
<evidence type="ECO:0000256" key="2">
    <source>
        <dbReference type="ARBA" id="ARBA00009347"/>
    </source>
</evidence>